<evidence type="ECO:0000256" key="10">
    <source>
        <dbReference type="ARBA" id="ARBA00022989"/>
    </source>
</evidence>
<evidence type="ECO:0000256" key="1">
    <source>
        <dbReference type="ARBA" id="ARBA00004292"/>
    </source>
</evidence>
<dbReference type="CDD" id="cd01053">
    <property type="entry name" value="AOX"/>
    <property type="match status" value="1"/>
</dbReference>
<evidence type="ECO:0000256" key="13">
    <source>
        <dbReference type="ARBA" id="ARBA00023128"/>
    </source>
</evidence>
<evidence type="ECO:0000256" key="8">
    <source>
        <dbReference type="ARBA" id="ARBA00022946"/>
    </source>
</evidence>
<comment type="subcellular location">
    <subcellularLocation>
        <location evidence="1">Mitochondrion inner membrane</location>
        <topology evidence="1">Multi-pass membrane protein</topology>
        <orientation evidence="1">Matrix side</orientation>
    </subcellularLocation>
</comment>
<comment type="function">
    <text evidence="15">Catalyzes cyanide-resistant oxygen consumption. May increase respiration when the cytochrome respiratory pathway is restricted, or in response to low temperatures.</text>
</comment>
<keyword evidence="11 17" id="KW-0560">Oxidoreductase</keyword>
<evidence type="ECO:0000313" key="20">
    <source>
        <dbReference type="EMBL" id="GAM34091.1"/>
    </source>
</evidence>
<proteinExistence type="inferred from homology"/>
<keyword evidence="13" id="KW-0496">Mitochondrion</keyword>
<dbReference type="PANTHER" id="PTHR31803:SF3">
    <property type="entry name" value="ALTERNATIVE OXIDASE"/>
    <property type="match status" value="1"/>
</dbReference>
<dbReference type="GO" id="GO:0098803">
    <property type="term" value="C:respiratory chain complex"/>
    <property type="evidence" value="ECO:0007669"/>
    <property type="project" value="UniProtKB-UniRule"/>
</dbReference>
<evidence type="ECO:0000313" key="21">
    <source>
        <dbReference type="Proteomes" id="UP000053095"/>
    </source>
</evidence>
<evidence type="ECO:0000256" key="11">
    <source>
        <dbReference type="ARBA" id="ARBA00023002"/>
    </source>
</evidence>
<evidence type="ECO:0000256" key="15">
    <source>
        <dbReference type="ARBA" id="ARBA00025285"/>
    </source>
</evidence>
<dbReference type="EC" id="1.-.-.-" evidence="17"/>
<evidence type="ECO:0000256" key="14">
    <source>
        <dbReference type="ARBA" id="ARBA00023136"/>
    </source>
</evidence>
<keyword evidence="8" id="KW-0809">Transit peptide</keyword>
<feature type="binding site" evidence="16">
    <location>
        <position position="160"/>
    </location>
    <ligand>
        <name>Fe cation</name>
        <dbReference type="ChEBI" id="CHEBI:24875"/>
        <label>1</label>
    </ligand>
</feature>
<keyword evidence="21" id="KW-1185">Reference proteome</keyword>
<feature type="region of interest" description="Disordered" evidence="18">
    <location>
        <begin position="38"/>
        <end position="57"/>
    </location>
</feature>
<keyword evidence="12 16" id="KW-0408">Iron</keyword>
<feature type="transmembrane region" description="Helical" evidence="19">
    <location>
        <begin position="214"/>
        <end position="237"/>
    </location>
</feature>
<evidence type="ECO:0000256" key="19">
    <source>
        <dbReference type="SAM" id="Phobius"/>
    </source>
</evidence>
<reference evidence="21" key="1">
    <citation type="journal article" date="2015" name="Genome Announc.">
        <title>Draft genome sequence of Talaromyces cellulolyticus strain Y-94, a source of lignocellulosic biomass-degrading enzymes.</title>
        <authorList>
            <person name="Fujii T."/>
            <person name="Koike H."/>
            <person name="Sawayama S."/>
            <person name="Yano S."/>
            <person name="Inoue H."/>
        </authorList>
    </citation>
    <scope>NUCLEOTIDE SEQUENCE [LARGE SCALE GENOMIC DNA]</scope>
    <source>
        <strain evidence="21">Y-94</strain>
    </source>
</reference>
<organism evidence="20 21">
    <name type="scientific">Talaromyces pinophilus</name>
    <name type="common">Penicillium pinophilum</name>
    <dbReference type="NCBI Taxonomy" id="128442"/>
    <lineage>
        <taxon>Eukaryota</taxon>
        <taxon>Fungi</taxon>
        <taxon>Dikarya</taxon>
        <taxon>Ascomycota</taxon>
        <taxon>Pezizomycotina</taxon>
        <taxon>Eurotiomycetes</taxon>
        <taxon>Eurotiomycetidae</taxon>
        <taxon>Eurotiales</taxon>
        <taxon>Trichocomaceae</taxon>
        <taxon>Talaromyces</taxon>
        <taxon>Talaromyces sect. Talaromyces</taxon>
    </lineage>
</organism>
<dbReference type="Proteomes" id="UP000053095">
    <property type="component" value="Unassembled WGS sequence"/>
</dbReference>
<comment type="similarity">
    <text evidence="2 17">Belongs to the alternative oxidase family.</text>
</comment>
<keyword evidence="3" id="KW-0813">Transport</keyword>
<keyword evidence="14 17" id="KW-0472">Membrane</keyword>
<evidence type="ECO:0000256" key="4">
    <source>
        <dbReference type="ARBA" id="ARBA00022660"/>
    </source>
</evidence>
<dbReference type="GO" id="GO:0005743">
    <property type="term" value="C:mitochondrial inner membrane"/>
    <property type="evidence" value="ECO:0007669"/>
    <property type="project" value="UniProtKB-SubCell"/>
</dbReference>
<evidence type="ECO:0000256" key="17">
    <source>
        <dbReference type="RuleBase" id="RU003779"/>
    </source>
</evidence>
<feature type="binding site" evidence="16">
    <location>
        <position position="305"/>
    </location>
    <ligand>
        <name>Fe cation</name>
        <dbReference type="ChEBI" id="CHEBI:24875"/>
        <label>2</label>
    </ligand>
</feature>
<keyword evidence="7" id="KW-0999">Mitochondrion inner membrane</keyword>
<dbReference type="Gene3D" id="1.20.1260.140">
    <property type="entry name" value="Alternative oxidase"/>
    <property type="match status" value="1"/>
</dbReference>
<feature type="binding site" evidence="16">
    <location>
        <position position="305"/>
    </location>
    <ligand>
        <name>Fe cation</name>
        <dbReference type="ChEBI" id="CHEBI:24875"/>
        <label>1</label>
    </ligand>
</feature>
<comment type="caution">
    <text evidence="20">The sequence shown here is derived from an EMBL/GenBank/DDBJ whole genome shotgun (WGS) entry which is preliminary data.</text>
</comment>
<evidence type="ECO:0000256" key="16">
    <source>
        <dbReference type="PIRSR" id="PIRSR005229-1"/>
    </source>
</evidence>
<dbReference type="GO" id="GO:0009916">
    <property type="term" value="F:alternative oxidase activity"/>
    <property type="evidence" value="ECO:0007669"/>
    <property type="project" value="UniProtKB-UniRule"/>
</dbReference>
<feature type="binding site" evidence="16">
    <location>
        <position position="202"/>
    </location>
    <ligand>
        <name>Fe cation</name>
        <dbReference type="ChEBI" id="CHEBI:24875"/>
        <label>1</label>
    </ligand>
</feature>
<dbReference type="EMBL" id="DF933811">
    <property type="protein sequence ID" value="GAM34091.1"/>
    <property type="molecule type" value="Genomic_DNA"/>
</dbReference>
<feature type="binding site" evidence="16">
    <location>
        <position position="308"/>
    </location>
    <ligand>
        <name>Fe cation</name>
        <dbReference type="ChEBI" id="CHEBI:24875"/>
        <label>2</label>
    </ligand>
</feature>
<dbReference type="InterPro" id="IPR038659">
    <property type="entry name" value="AOX_sf"/>
</dbReference>
<sequence>MYSVTATAPLRLTATAIPKTVYVGSLCVLAGSHHYSTLPSTKARQSPITSTNRRGISSGSRKSAIVEFFPKVETKQIVETETAWRHPVYTEEQMRSIHTEHREVRTWSDRFALFMVRGLRWGMDFVTGYKHGPKGQKDGKAVEKFKMTERQWLNRILFLESVAGVPGMVAGMLRHLRSLRTMRRDNGWIETLLEEAYNERMHLLTFMKIAEPGLFMRMMVLGAQGVYFNGLFFAYLISPSTCHRFVGYIEEEAVHTYTRIIQEIEAGNLPGWEKMEAPEIAVKYWQMPEGNRTMLDLMLYVRADEAKHREVNHTLGNLNQREDPNPYTAVFRDSEKPRPSKGADLMKPTGWEREEVI</sequence>
<evidence type="ECO:0000256" key="3">
    <source>
        <dbReference type="ARBA" id="ARBA00022448"/>
    </source>
</evidence>
<feature type="binding site" evidence="16">
    <location>
        <position position="199"/>
    </location>
    <ligand>
        <name>Fe cation</name>
        <dbReference type="ChEBI" id="CHEBI:24875"/>
        <label>1</label>
    </ligand>
</feature>
<dbReference type="GO" id="GO:0010230">
    <property type="term" value="P:alternative respiration"/>
    <property type="evidence" value="ECO:0007669"/>
    <property type="project" value="TreeGrafter"/>
</dbReference>
<keyword evidence="10 19" id="KW-1133">Transmembrane helix</keyword>
<dbReference type="InterPro" id="IPR002680">
    <property type="entry name" value="AOX"/>
</dbReference>
<comment type="cofactor">
    <cofactor evidence="16 17">
        <name>Fe cation</name>
        <dbReference type="ChEBI" id="CHEBI:24875"/>
    </cofactor>
    <text evidence="16 17">Binds 2 iron ions per subunit.</text>
</comment>
<evidence type="ECO:0000256" key="12">
    <source>
        <dbReference type="ARBA" id="ARBA00023004"/>
    </source>
</evidence>
<keyword evidence="5 17" id="KW-0812">Transmembrane</keyword>
<name>A0A6V8GYK0_TALPI</name>
<dbReference type="GO" id="GO:0046872">
    <property type="term" value="F:metal ion binding"/>
    <property type="evidence" value="ECO:0007669"/>
    <property type="project" value="UniProtKB-UniRule"/>
</dbReference>
<keyword evidence="9 17" id="KW-0249">Electron transport</keyword>
<feature type="binding site" evidence="16">
    <location>
        <position position="250"/>
    </location>
    <ligand>
        <name>Fe cation</name>
        <dbReference type="ChEBI" id="CHEBI:24875"/>
        <label>2</label>
    </ligand>
</feature>
<evidence type="ECO:0000256" key="5">
    <source>
        <dbReference type="ARBA" id="ARBA00022692"/>
    </source>
</evidence>
<dbReference type="PANTHER" id="PTHR31803">
    <property type="entry name" value="ALTERNATIVE OXIDASE"/>
    <property type="match status" value="1"/>
</dbReference>
<feature type="binding site" evidence="16">
    <location>
        <position position="199"/>
    </location>
    <ligand>
        <name>Fe cation</name>
        <dbReference type="ChEBI" id="CHEBI:24875"/>
        <label>2</label>
    </ligand>
</feature>
<keyword evidence="4 17" id="KW-0679">Respiratory chain</keyword>
<evidence type="ECO:0000256" key="9">
    <source>
        <dbReference type="ARBA" id="ARBA00022982"/>
    </source>
</evidence>
<dbReference type="AlphaFoldDB" id="A0A6V8GYK0"/>
<evidence type="ECO:0000256" key="2">
    <source>
        <dbReference type="ARBA" id="ARBA00008388"/>
    </source>
</evidence>
<feature type="region of interest" description="Disordered" evidence="18">
    <location>
        <begin position="316"/>
        <end position="357"/>
    </location>
</feature>
<evidence type="ECO:0000256" key="6">
    <source>
        <dbReference type="ARBA" id="ARBA00022723"/>
    </source>
</evidence>
<dbReference type="Pfam" id="PF01786">
    <property type="entry name" value="AOX"/>
    <property type="match status" value="1"/>
</dbReference>
<keyword evidence="6 16" id="KW-0479">Metal-binding</keyword>
<evidence type="ECO:0000256" key="7">
    <source>
        <dbReference type="ARBA" id="ARBA00022792"/>
    </source>
</evidence>
<gene>
    <name evidence="20" type="ORF">TCE0_015f01449</name>
</gene>
<dbReference type="PIRSF" id="PIRSF005229">
    <property type="entry name" value="AOX"/>
    <property type="match status" value="1"/>
</dbReference>
<dbReference type="FunFam" id="1.20.1260.140:FF:000002">
    <property type="entry name" value="Alternative oxidase"/>
    <property type="match status" value="1"/>
</dbReference>
<protein>
    <recommendedName>
        <fullName evidence="17">Alternative oxidase</fullName>
        <ecNumber evidence="17">1.-.-.-</ecNumber>
    </recommendedName>
</protein>
<accession>A0A6V8GYK0</accession>
<evidence type="ECO:0000256" key="18">
    <source>
        <dbReference type="SAM" id="MobiDB-lite"/>
    </source>
</evidence>